<evidence type="ECO:0000259" key="6">
    <source>
        <dbReference type="Pfam" id="PF07980"/>
    </source>
</evidence>
<keyword evidence="3" id="KW-0732">Signal</keyword>
<comment type="caution">
    <text evidence="8">The sequence shown here is derived from an EMBL/GenBank/DDBJ whole genome shotgun (WGS) entry which is preliminary data.</text>
</comment>
<evidence type="ECO:0000313" key="8">
    <source>
        <dbReference type="EMBL" id="MBD1428772.1"/>
    </source>
</evidence>
<dbReference type="RefSeq" id="WP_190301541.1">
    <property type="nucleotide sequence ID" value="NZ_JACOIJ010000005.1"/>
</dbReference>
<evidence type="ECO:0000256" key="1">
    <source>
        <dbReference type="ARBA" id="ARBA00004442"/>
    </source>
</evidence>
<keyword evidence="9" id="KW-1185">Reference proteome</keyword>
<sequence>MKKIIYISSLLGVLSLTSCEKLLDEKPEYTVNSITAFESETSANMALQGCYAYLTEYSLYGQNFQELLVGPSGLAFGQNNNIGYAEFVSLNISETNTTVSLSWSGLYKVISECNYLIAGVEKSNLSDSFKSQAIGEAKFLRALCYFNLANLFGGVPLRVDPTTSTTVDLPKSTREQVYAQAEQDWKFAAENLNASKTSGRASKYAAYAYLTKLYWTLASAEGSSSPNWAKAKEMGDQVIALGGYNLEDKFSKLFENKSLGSVESIFQINFSSSTNGYGNRGNWVFSPTNSSNPGISWARYRASKAFYDQFRGTYPDDPRLETTFMVQFKLIKTNNTVHYTYPYLYGAATTNTLPTDSVNYATLEDPTNPKVSELSEAMLIAFVRNGGRDYSWPYFKKQFDATATAQNSNKNLLVYRYADFLLIMADVENELGNNSDAISHINKVLTRARNSAPNRTYPKNITITTQSELRDKIFYERLFELAGEFDNFTDVRRRGVEYFAKVLERHDNHHITRAQVEYNKSLNNNLAFMDYLLLDNVNKTELLQRNLLLPIPRNELNTNGGLTNEDQNYGY</sequence>
<evidence type="ECO:0000259" key="7">
    <source>
        <dbReference type="Pfam" id="PF14322"/>
    </source>
</evidence>
<dbReference type="InterPro" id="IPR012944">
    <property type="entry name" value="SusD_RagB_dom"/>
</dbReference>
<evidence type="ECO:0000256" key="3">
    <source>
        <dbReference type="ARBA" id="ARBA00022729"/>
    </source>
</evidence>
<keyword evidence="4" id="KW-0472">Membrane</keyword>
<accession>A0ABR7YBU1</accession>
<evidence type="ECO:0000256" key="4">
    <source>
        <dbReference type="ARBA" id="ARBA00023136"/>
    </source>
</evidence>
<organism evidence="8 9">
    <name type="scientific">Sphingobacterium litopenaei</name>
    <dbReference type="NCBI Taxonomy" id="2763500"/>
    <lineage>
        <taxon>Bacteria</taxon>
        <taxon>Pseudomonadati</taxon>
        <taxon>Bacteroidota</taxon>
        <taxon>Sphingobacteriia</taxon>
        <taxon>Sphingobacteriales</taxon>
        <taxon>Sphingobacteriaceae</taxon>
        <taxon>Sphingobacterium</taxon>
    </lineage>
</organism>
<dbReference type="Gene3D" id="1.25.40.390">
    <property type="match status" value="1"/>
</dbReference>
<feature type="domain" description="SusD-like N-terminal" evidence="7">
    <location>
        <begin position="23"/>
        <end position="214"/>
    </location>
</feature>
<comment type="similarity">
    <text evidence="2">Belongs to the SusD family.</text>
</comment>
<dbReference type="CDD" id="cd08977">
    <property type="entry name" value="SusD"/>
    <property type="match status" value="1"/>
</dbReference>
<dbReference type="Pfam" id="PF07980">
    <property type="entry name" value="SusD_RagB"/>
    <property type="match status" value="1"/>
</dbReference>
<feature type="domain" description="RagB/SusD" evidence="6">
    <location>
        <begin position="263"/>
        <end position="571"/>
    </location>
</feature>
<gene>
    <name evidence="8" type="ORF">H8B04_04165</name>
</gene>
<evidence type="ECO:0000313" key="9">
    <source>
        <dbReference type="Proteomes" id="UP000651271"/>
    </source>
</evidence>
<dbReference type="SUPFAM" id="SSF48452">
    <property type="entry name" value="TPR-like"/>
    <property type="match status" value="1"/>
</dbReference>
<dbReference type="InterPro" id="IPR011990">
    <property type="entry name" value="TPR-like_helical_dom_sf"/>
</dbReference>
<dbReference type="InterPro" id="IPR033985">
    <property type="entry name" value="SusD-like_N"/>
</dbReference>
<evidence type="ECO:0000256" key="5">
    <source>
        <dbReference type="ARBA" id="ARBA00023237"/>
    </source>
</evidence>
<dbReference type="Proteomes" id="UP000651271">
    <property type="component" value="Unassembled WGS sequence"/>
</dbReference>
<dbReference type="PROSITE" id="PS51257">
    <property type="entry name" value="PROKAR_LIPOPROTEIN"/>
    <property type="match status" value="1"/>
</dbReference>
<protein>
    <submittedName>
        <fullName evidence="8">RagB/SusD family nutrient uptake outer membrane protein</fullName>
    </submittedName>
</protein>
<comment type="subcellular location">
    <subcellularLocation>
        <location evidence="1">Cell outer membrane</location>
    </subcellularLocation>
</comment>
<keyword evidence="5" id="KW-0998">Cell outer membrane</keyword>
<reference evidence="8 9" key="1">
    <citation type="submission" date="2020-08" db="EMBL/GenBank/DDBJ databases">
        <title>Sphingobacterium sp. DN04309 isolated from aquaculture water.</title>
        <authorList>
            <person name="Zhang M."/>
        </authorList>
    </citation>
    <scope>NUCLEOTIDE SEQUENCE [LARGE SCALE GENOMIC DNA]</scope>
    <source>
        <strain evidence="8 9">DN04309</strain>
    </source>
</reference>
<dbReference type="EMBL" id="JACOIJ010000005">
    <property type="protein sequence ID" value="MBD1428772.1"/>
    <property type="molecule type" value="Genomic_DNA"/>
</dbReference>
<name>A0ABR7YBU1_9SPHI</name>
<dbReference type="Pfam" id="PF14322">
    <property type="entry name" value="SusD-like_3"/>
    <property type="match status" value="1"/>
</dbReference>
<evidence type="ECO:0000256" key="2">
    <source>
        <dbReference type="ARBA" id="ARBA00006275"/>
    </source>
</evidence>
<proteinExistence type="inferred from homology"/>